<evidence type="ECO:0000256" key="1">
    <source>
        <dbReference type="ARBA" id="ARBA00004651"/>
    </source>
</evidence>
<reference evidence="10" key="1">
    <citation type="submission" date="2023-08" db="EMBL/GenBank/DDBJ databases">
        <authorList>
            <person name="Messyasz A."/>
            <person name="Mannisto M.K."/>
            <person name="Kerkhof L.J."/>
            <person name="Haggblom M."/>
        </authorList>
    </citation>
    <scope>NUCLEOTIDE SEQUENCE</scope>
    <source>
        <strain evidence="10">X5P6</strain>
    </source>
</reference>
<name>A0AAU7ZVK2_9BACT</name>
<sequence>MQPDHLYEEALVHETSSPNAAPRRLWSPVSLVIIFFLWLILQIGGLFTPGLLDDVDSIYIEVAREMLQRHDFVTPTIDGIRFFDKPPLMYWMAAGSMHLFGIHDWAARLPLALAVLALLLSVYALGIRLFAAISPTDKPDRGGFYAALAVATSIGPYLYTRFYIPDILIALWMTLAVHLFLIALNRRQPHGTSSSQQQRSALQPCLAFAAVMAANVLTKGLIGLVFPIGFVLLYLAFTNQLRLLLKLHLIPSTLVFLALAAPWHILAALRTPAIPLPAGFGLPATGGWAWFYLYNEHIARFLSKRIPHDYGQTPVLLFWLYLAIWVLPWTVFLPAAIANHVRTLRNHASNITANALSVARDHEAALSLLLWSILVMGFFSLSSRQEYYSIPAIPALCLMAGGLLARADQSSRSTLHDIGATATESALHWHVYLLLPLTTIIAIVCGYFAITAPHPAPGADLASLLNSNPDFYNLSLGHLFDLTDDAMGIFRGPLVAVALSMLGVGFGSYILRRRSFTYAANLVLAAAMTLTLLAAHEGLVRFYPILGSKALAATINQDIRPGDRVIIDGWLSSGSSILFYTGQQAALVNGRIYGPWYGSFWPDAPPIFGTDDGLRQAWSGSQRIFLLTFNKQRAADLARFAPVHLLAAEGGKFILSNR</sequence>
<keyword evidence="6 8" id="KW-1133">Transmembrane helix</keyword>
<keyword evidence="4 10" id="KW-0808">Transferase</keyword>
<evidence type="ECO:0000313" key="10">
    <source>
        <dbReference type="EMBL" id="XCB35060.1"/>
    </source>
</evidence>
<accession>A0AAU7ZVK2</accession>
<evidence type="ECO:0000259" key="9">
    <source>
        <dbReference type="Pfam" id="PF13231"/>
    </source>
</evidence>
<comment type="subcellular location">
    <subcellularLocation>
        <location evidence="1">Cell membrane</location>
        <topology evidence="1">Multi-pass membrane protein</topology>
    </subcellularLocation>
</comment>
<organism evidence="10">
    <name type="scientific">Tunturiibacter psychrotolerans</name>
    <dbReference type="NCBI Taxonomy" id="3069686"/>
    <lineage>
        <taxon>Bacteria</taxon>
        <taxon>Pseudomonadati</taxon>
        <taxon>Acidobacteriota</taxon>
        <taxon>Terriglobia</taxon>
        <taxon>Terriglobales</taxon>
        <taxon>Acidobacteriaceae</taxon>
        <taxon>Tunturiibacter</taxon>
    </lineage>
</organism>
<feature type="transmembrane region" description="Helical" evidence="8">
    <location>
        <begin position="166"/>
        <end position="184"/>
    </location>
</feature>
<dbReference type="InterPro" id="IPR050297">
    <property type="entry name" value="LipidA_mod_glycosyltrf_83"/>
</dbReference>
<protein>
    <submittedName>
        <fullName evidence="10">Glycosyltransferase family 39 protein</fullName>
        <ecNumber evidence="10">2.4.-.-</ecNumber>
    </submittedName>
</protein>
<dbReference type="AlphaFoldDB" id="A0AAU7ZVK2"/>
<dbReference type="KEGG" id="tpsc:RBB77_09230"/>
<evidence type="ECO:0000256" key="7">
    <source>
        <dbReference type="ARBA" id="ARBA00023136"/>
    </source>
</evidence>
<dbReference type="GO" id="GO:0010041">
    <property type="term" value="P:response to iron(III) ion"/>
    <property type="evidence" value="ECO:0007669"/>
    <property type="project" value="TreeGrafter"/>
</dbReference>
<evidence type="ECO:0000256" key="6">
    <source>
        <dbReference type="ARBA" id="ARBA00022989"/>
    </source>
</evidence>
<feature type="transmembrane region" description="Helical" evidence="8">
    <location>
        <begin position="205"/>
        <end position="237"/>
    </location>
</feature>
<dbReference type="RefSeq" id="WP_353066756.1">
    <property type="nucleotide sequence ID" value="NZ_CP132942.1"/>
</dbReference>
<keyword evidence="2" id="KW-1003">Cell membrane</keyword>
<dbReference type="EC" id="2.4.-.-" evidence="10"/>
<evidence type="ECO:0000256" key="4">
    <source>
        <dbReference type="ARBA" id="ARBA00022679"/>
    </source>
</evidence>
<feature type="transmembrane region" description="Helical" evidence="8">
    <location>
        <begin position="88"/>
        <end position="106"/>
    </location>
</feature>
<proteinExistence type="predicted"/>
<evidence type="ECO:0000256" key="3">
    <source>
        <dbReference type="ARBA" id="ARBA00022676"/>
    </source>
</evidence>
<dbReference type="InterPro" id="IPR038731">
    <property type="entry name" value="RgtA/B/C-like"/>
</dbReference>
<dbReference type="PANTHER" id="PTHR33908">
    <property type="entry name" value="MANNOSYLTRANSFERASE YKCB-RELATED"/>
    <property type="match status" value="1"/>
</dbReference>
<evidence type="ECO:0000256" key="8">
    <source>
        <dbReference type="SAM" id="Phobius"/>
    </source>
</evidence>
<keyword evidence="7 8" id="KW-0472">Membrane</keyword>
<feature type="transmembrane region" description="Helical" evidence="8">
    <location>
        <begin position="315"/>
        <end position="337"/>
    </location>
</feature>
<keyword evidence="5 8" id="KW-0812">Transmembrane</keyword>
<feature type="transmembrane region" description="Helical" evidence="8">
    <location>
        <begin position="518"/>
        <end position="536"/>
    </location>
</feature>
<feature type="transmembrane region" description="Helical" evidence="8">
    <location>
        <begin position="276"/>
        <end position="295"/>
    </location>
</feature>
<dbReference type="GO" id="GO:0009103">
    <property type="term" value="P:lipopolysaccharide biosynthetic process"/>
    <property type="evidence" value="ECO:0007669"/>
    <property type="project" value="UniProtKB-ARBA"/>
</dbReference>
<dbReference type="EMBL" id="CP132942">
    <property type="protein sequence ID" value="XCB35060.1"/>
    <property type="molecule type" value="Genomic_DNA"/>
</dbReference>
<feature type="transmembrane region" description="Helical" evidence="8">
    <location>
        <begin position="364"/>
        <end position="381"/>
    </location>
</feature>
<keyword evidence="3 10" id="KW-0328">Glycosyltransferase</keyword>
<feature type="transmembrane region" description="Helical" evidence="8">
    <location>
        <begin position="25"/>
        <end position="47"/>
    </location>
</feature>
<evidence type="ECO:0000256" key="2">
    <source>
        <dbReference type="ARBA" id="ARBA00022475"/>
    </source>
</evidence>
<gene>
    <name evidence="10" type="ORF">RBB77_09230</name>
</gene>
<dbReference type="PANTHER" id="PTHR33908:SF3">
    <property type="entry name" value="UNDECAPRENYL PHOSPHATE-ALPHA-4-AMINO-4-DEOXY-L-ARABINOSE ARABINOSYL TRANSFERASE"/>
    <property type="match status" value="1"/>
</dbReference>
<dbReference type="Pfam" id="PF13231">
    <property type="entry name" value="PMT_2"/>
    <property type="match status" value="1"/>
</dbReference>
<dbReference type="GO" id="GO:0016763">
    <property type="term" value="F:pentosyltransferase activity"/>
    <property type="evidence" value="ECO:0007669"/>
    <property type="project" value="TreeGrafter"/>
</dbReference>
<feature type="transmembrane region" description="Helical" evidence="8">
    <location>
        <begin position="426"/>
        <end position="450"/>
    </location>
</feature>
<reference evidence="10" key="2">
    <citation type="journal article" date="2024" name="Environ. Microbiol.">
        <title>Genome analysis and description of Tunturibacter gen. nov. expands the diversity of Terriglobia in tundra soils.</title>
        <authorList>
            <person name="Messyasz A."/>
            <person name="Mannisto M.K."/>
            <person name="Kerkhof L.J."/>
            <person name="Haggblom M.M."/>
        </authorList>
    </citation>
    <scope>NUCLEOTIDE SEQUENCE</scope>
    <source>
        <strain evidence="10">X5P6</strain>
    </source>
</reference>
<feature type="domain" description="Glycosyltransferase RgtA/B/C/D-like" evidence="9">
    <location>
        <begin position="84"/>
        <end position="264"/>
    </location>
</feature>
<evidence type="ECO:0000256" key="5">
    <source>
        <dbReference type="ARBA" id="ARBA00022692"/>
    </source>
</evidence>
<feature type="transmembrane region" description="Helical" evidence="8">
    <location>
        <begin position="249"/>
        <end position="269"/>
    </location>
</feature>
<feature type="transmembrane region" description="Helical" evidence="8">
    <location>
        <begin position="489"/>
        <end position="511"/>
    </location>
</feature>
<dbReference type="GO" id="GO:0005886">
    <property type="term" value="C:plasma membrane"/>
    <property type="evidence" value="ECO:0007669"/>
    <property type="project" value="UniProtKB-SubCell"/>
</dbReference>
<feature type="transmembrane region" description="Helical" evidence="8">
    <location>
        <begin position="112"/>
        <end position="131"/>
    </location>
</feature>
<feature type="transmembrane region" description="Helical" evidence="8">
    <location>
        <begin position="143"/>
        <end position="160"/>
    </location>
</feature>